<dbReference type="GO" id="GO:0043161">
    <property type="term" value="P:proteasome-mediated ubiquitin-dependent protein catabolic process"/>
    <property type="evidence" value="ECO:0007669"/>
    <property type="project" value="TreeGrafter"/>
</dbReference>
<dbReference type="InterPro" id="IPR038765">
    <property type="entry name" value="Papain-like_cys_pep_sf"/>
</dbReference>
<dbReference type="InterPro" id="IPR003323">
    <property type="entry name" value="OTU_dom"/>
</dbReference>
<comment type="caution">
    <text evidence="3">The sequence shown here is derived from an EMBL/GenBank/DDBJ whole genome shotgun (WGS) entry which is preliminary data.</text>
</comment>
<evidence type="ECO:0000313" key="3">
    <source>
        <dbReference type="EMBL" id="KAI6653711.1"/>
    </source>
</evidence>
<dbReference type="Gene3D" id="2.120.10.30">
    <property type="entry name" value="TolB, C-terminal domain"/>
    <property type="match status" value="1"/>
</dbReference>
<accession>A0AAV7K0B5</accession>
<dbReference type="AlphaFoldDB" id="A0AAV7K0B5"/>
<name>A0AAV7K0B5_9METZ</name>
<dbReference type="SUPFAM" id="SSF54001">
    <property type="entry name" value="Cysteine proteinases"/>
    <property type="match status" value="1"/>
</dbReference>
<dbReference type="EMBL" id="JAKMXF010000255">
    <property type="protein sequence ID" value="KAI6653711.1"/>
    <property type="molecule type" value="Genomic_DNA"/>
</dbReference>
<dbReference type="Gene3D" id="3.90.70.80">
    <property type="match status" value="1"/>
</dbReference>
<dbReference type="PANTHER" id="PTHR24104:SF47">
    <property type="entry name" value="E3 UBIQUITIN-PROTEIN LIGASE NHLRC1"/>
    <property type="match status" value="1"/>
</dbReference>
<dbReference type="Proteomes" id="UP001165289">
    <property type="component" value="Unassembled WGS sequence"/>
</dbReference>
<evidence type="ECO:0000259" key="2">
    <source>
        <dbReference type="Pfam" id="PF02338"/>
    </source>
</evidence>
<gene>
    <name evidence="3" type="ORF">LOD99_3215</name>
</gene>
<dbReference type="GO" id="GO:0000209">
    <property type="term" value="P:protein polyubiquitination"/>
    <property type="evidence" value="ECO:0007669"/>
    <property type="project" value="TreeGrafter"/>
</dbReference>
<feature type="domain" description="OTU" evidence="2">
    <location>
        <begin position="400"/>
        <end position="460"/>
    </location>
</feature>
<dbReference type="SUPFAM" id="SSF63829">
    <property type="entry name" value="Calcium-dependent phosphotriesterase"/>
    <property type="match status" value="1"/>
</dbReference>
<organism evidence="3 4">
    <name type="scientific">Oopsacas minuta</name>
    <dbReference type="NCBI Taxonomy" id="111878"/>
    <lineage>
        <taxon>Eukaryota</taxon>
        <taxon>Metazoa</taxon>
        <taxon>Porifera</taxon>
        <taxon>Hexactinellida</taxon>
        <taxon>Hexasterophora</taxon>
        <taxon>Lyssacinosida</taxon>
        <taxon>Leucopsacidae</taxon>
        <taxon>Oopsacas</taxon>
    </lineage>
</organism>
<feature type="coiled-coil region" evidence="1">
    <location>
        <begin position="14"/>
        <end position="115"/>
    </location>
</feature>
<keyword evidence="4" id="KW-1185">Reference proteome</keyword>
<evidence type="ECO:0000256" key="1">
    <source>
        <dbReference type="SAM" id="Coils"/>
    </source>
</evidence>
<dbReference type="PANTHER" id="PTHR24104">
    <property type="entry name" value="E3 UBIQUITIN-PROTEIN LIGASE NHLRC1-RELATED"/>
    <property type="match status" value="1"/>
</dbReference>
<keyword evidence="1" id="KW-0175">Coiled coil</keyword>
<dbReference type="InterPro" id="IPR011042">
    <property type="entry name" value="6-blade_b-propeller_TolB-like"/>
</dbReference>
<sequence>MATRVAAVGELMCVDELERNLTDLTNHVQGEKEKVSSNFQQLHSLLVVREHSLLQEMDEVVMRARQEFNEKRELLQELCTAREGLQRDLKKNKLNEVLEKNLSTLKDKIGEEVERGVDVGWVELYWEKEELEQLINIIGKVTILKEKPFKTEDYTLKLFPVWSREGTGPGEIENPMQVVIDSTTQNLYVVDASANIIQVFGKIGIHLHKIPTPPSPVGISVTDDYIYVSTKDQLEKISKGNNESVGSGKTENEIWGIDIDKNTNNIYGCEHEKKSVIVFDENLKFVKRIALKSPQIKSNTKTNSVKLYQDNLYVMFGGFPPFHLQIFSLEGELVRCLIEENEIEWSYFFSIDQLGNIIVADWLRGGNQIKIFSNKGEVIHTISDDMLPGDQKFDFPRGVAVEDSTEWGGHIELEALSQTLQAQIHVYQAGGATQIIGESFPAPFLLLSYHKHQFHLGEHYNSIVKS</sequence>
<dbReference type="InterPro" id="IPR050952">
    <property type="entry name" value="TRIM-NHL_E3_ligases"/>
</dbReference>
<dbReference type="Pfam" id="PF02338">
    <property type="entry name" value="OTU"/>
    <property type="match status" value="1"/>
</dbReference>
<evidence type="ECO:0000313" key="4">
    <source>
        <dbReference type="Proteomes" id="UP001165289"/>
    </source>
</evidence>
<protein>
    <recommendedName>
        <fullName evidence="2">OTU domain-containing protein</fullName>
    </recommendedName>
</protein>
<dbReference type="GO" id="GO:0061630">
    <property type="term" value="F:ubiquitin protein ligase activity"/>
    <property type="evidence" value="ECO:0007669"/>
    <property type="project" value="TreeGrafter"/>
</dbReference>
<proteinExistence type="predicted"/>
<reference evidence="3 4" key="1">
    <citation type="journal article" date="2023" name="BMC Biol.">
        <title>The compact genome of the sponge Oopsacas minuta (Hexactinellida) is lacking key metazoan core genes.</title>
        <authorList>
            <person name="Santini S."/>
            <person name="Schenkelaars Q."/>
            <person name="Jourda C."/>
            <person name="Duchesne M."/>
            <person name="Belahbib H."/>
            <person name="Rocher C."/>
            <person name="Selva M."/>
            <person name="Riesgo A."/>
            <person name="Vervoort M."/>
            <person name="Leys S.P."/>
            <person name="Kodjabachian L."/>
            <person name="Le Bivic A."/>
            <person name="Borchiellini C."/>
            <person name="Claverie J.M."/>
            <person name="Renard E."/>
        </authorList>
    </citation>
    <scope>NUCLEOTIDE SEQUENCE [LARGE SCALE GENOMIC DNA]</scope>
    <source>
        <strain evidence="3">SPO-2</strain>
    </source>
</reference>